<dbReference type="EMBL" id="FRAP01000010">
    <property type="protein sequence ID" value="SHK67498.1"/>
    <property type="molecule type" value="Genomic_DNA"/>
</dbReference>
<dbReference type="InterPro" id="IPR025234">
    <property type="entry name" value="YjzH-like"/>
</dbReference>
<protein>
    <recommendedName>
        <fullName evidence="3">DUF4177 domain-containing protein</fullName>
    </recommendedName>
</protein>
<name>A0A1M6UEL4_PSETH</name>
<gene>
    <name evidence="1" type="ORF">SAMN05443637_11022</name>
</gene>
<evidence type="ECO:0008006" key="3">
    <source>
        <dbReference type="Google" id="ProtNLM"/>
    </source>
</evidence>
<dbReference type="Pfam" id="PF13783">
    <property type="entry name" value="DUF4177"/>
    <property type="match status" value="1"/>
</dbReference>
<organism evidence="1 2">
    <name type="scientific">Pseudonocardia thermophila</name>
    <dbReference type="NCBI Taxonomy" id="1848"/>
    <lineage>
        <taxon>Bacteria</taxon>
        <taxon>Bacillati</taxon>
        <taxon>Actinomycetota</taxon>
        <taxon>Actinomycetes</taxon>
        <taxon>Pseudonocardiales</taxon>
        <taxon>Pseudonocardiaceae</taxon>
        <taxon>Pseudonocardia</taxon>
    </lineage>
</organism>
<evidence type="ECO:0000313" key="2">
    <source>
        <dbReference type="Proteomes" id="UP000184363"/>
    </source>
</evidence>
<dbReference type="Proteomes" id="UP000184363">
    <property type="component" value="Unassembled WGS sequence"/>
</dbReference>
<evidence type="ECO:0000313" key="1">
    <source>
        <dbReference type="EMBL" id="SHK67498.1"/>
    </source>
</evidence>
<accession>A0A1M6UEL4</accession>
<keyword evidence="2" id="KW-1185">Reference proteome</keyword>
<reference evidence="1 2" key="1">
    <citation type="submission" date="2016-11" db="EMBL/GenBank/DDBJ databases">
        <authorList>
            <person name="Jaros S."/>
            <person name="Januszkiewicz K."/>
            <person name="Wedrychowicz H."/>
        </authorList>
    </citation>
    <scope>NUCLEOTIDE SEQUENCE [LARGE SCALE GENOMIC DNA]</scope>
    <source>
        <strain evidence="1 2">DSM 43832</strain>
    </source>
</reference>
<sequence length="52" mass="5904">MTKWEYLTAPVLIHNTQAILNNFGRDGWELVTITTGATGEQLVAWFKRPVQS</sequence>
<proteinExistence type="predicted"/>
<dbReference type="STRING" id="1848.SAMN05443637_11022"/>
<dbReference type="AlphaFoldDB" id="A0A1M6UEL4"/>